<proteinExistence type="predicted"/>
<dbReference type="EMBL" id="BMGM01000003">
    <property type="protein sequence ID" value="GGE29573.1"/>
    <property type="molecule type" value="Genomic_DNA"/>
</dbReference>
<gene>
    <name evidence="1" type="ORF">GCM10010832_07630</name>
</gene>
<organism evidence="1 2">
    <name type="scientific">Psychroflexus planctonicus</name>
    <dbReference type="NCBI Taxonomy" id="1526575"/>
    <lineage>
        <taxon>Bacteria</taxon>
        <taxon>Pseudomonadati</taxon>
        <taxon>Bacteroidota</taxon>
        <taxon>Flavobacteriia</taxon>
        <taxon>Flavobacteriales</taxon>
        <taxon>Flavobacteriaceae</taxon>
        <taxon>Psychroflexus</taxon>
    </lineage>
</organism>
<evidence type="ECO:0000313" key="2">
    <source>
        <dbReference type="Proteomes" id="UP000599179"/>
    </source>
</evidence>
<evidence type="ECO:0008006" key="3">
    <source>
        <dbReference type="Google" id="ProtNLM"/>
    </source>
</evidence>
<dbReference type="Proteomes" id="UP000599179">
    <property type="component" value="Unassembled WGS sequence"/>
</dbReference>
<name>A0ABQ1SFQ1_9FLAO</name>
<evidence type="ECO:0000313" key="1">
    <source>
        <dbReference type="EMBL" id="GGE29573.1"/>
    </source>
</evidence>
<comment type="caution">
    <text evidence="1">The sequence shown here is derived from an EMBL/GenBank/DDBJ whole genome shotgun (WGS) entry which is preliminary data.</text>
</comment>
<protein>
    <recommendedName>
        <fullName evidence="3">PsbP C-terminal domain-containing protein</fullName>
    </recommendedName>
</protein>
<reference evidence="2" key="1">
    <citation type="journal article" date="2019" name="Int. J. Syst. Evol. Microbiol.">
        <title>The Global Catalogue of Microorganisms (GCM) 10K type strain sequencing project: providing services to taxonomists for standard genome sequencing and annotation.</title>
        <authorList>
            <consortium name="The Broad Institute Genomics Platform"/>
            <consortium name="The Broad Institute Genome Sequencing Center for Infectious Disease"/>
            <person name="Wu L."/>
            <person name="Ma J."/>
        </authorList>
    </citation>
    <scope>NUCLEOTIDE SEQUENCE [LARGE SCALE GENOMIC DNA]</scope>
    <source>
        <strain evidence="2">CGMCC 1.12931</strain>
    </source>
</reference>
<accession>A0ABQ1SFQ1</accession>
<sequence>MFENDEFKVHYPESWVTFQSTVIGNHKDSIFRISPKKELFDSYVYKDTIEGEPVTMIGNRANEEKFESVRNKIVEYNTKNSYAEIYILKTKNTDLESEIQYIQNKAKEIGNFEFTTNRITDSVYIMNFKYDETEKSNNNNPTIFSYKSYLYSTHSGDVYNITYKANLYNFKDYKDDANLVLRSFQLKENSTSK</sequence>
<keyword evidence="2" id="KW-1185">Reference proteome</keyword>